<sequence length="105" mass="11913">MKRNRPFLIALLIPLLLDLLVFFTVLPASGQRFQTCIEQETEEVCEGFFKAEERVEEEVEFLCGVLPPSQQPCCIASFGFSRRMFFCPSATSASLSCGWRMPLLI</sequence>
<dbReference type="Proteomes" id="UP000366872">
    <property type="component" value="Unassembled WGS sequence"/>
</dbReference>
<dbReference type="EMBL" id="CAAHFG010000004">
    <property type="protein sequence ID" value="VGO17304.1"/>
    <property type="molecule type" value="Genomic_DNA"/>
</dbReference>
<dbReference type="AlphaFoldDB" id="A0A6C2UD51"/>
<reference evidence="1 2" key="1">
    <citation type="submission" date="2019-04" db="EMBL/GenBank/DDBJ databases">
        <authorList>
            <person name="Van Vliet M D."/>
        </authorList>
    </citation>
    <scope>NUCLEOTIDE SEQUENCE [LARGE SCALE GENOMIC DNA]</scope>
    <source>
        <strain evidence="1 2">F1</strain>
    </source>
</reference>
<protein>
    <submittedName>
        <fullName evidence="1">Uncharacterized protein</fullName>
    </submittedName>
</protein>
<gene>
    <name evidence="1" type="ORF">PDESU_05900</name>
</gene>
<proteinExistence type="predicted"/>
<accession>A0A6C2UD51</accession>
<keyword evidence="2" id="KW-1185">Reference proteome</keyword>
<dbReference type="RefSeq" id="WP_136082788.1">
    <property type="nucleotide sequence ID" value="NZ_CAAHFG010000004.1"/>
</dbReference>
<name>A0A6C2UD51_PONDE</name>
<evidence type="ECO:0000313" key="1">
    <source>
        <dbReference type="EMBL" id="VGO17304.1"/>
    </source>
</evidence>
<organism evidence="1 2">
    <name type="scientific">Pontiella desulfatans</name>
    <dbReference type="NCBI Taxonomy" id="2750659"/>
    <lineage>
        <taxon>Bacteria</taxon>
        <taxon>Pseudomonadati</taxon>
        <taxon>Kiritimatiellota</taxon>
        <taxon>Kiritimatiellia</taxon>
        <taxon>Kiritimatiellales</taxon>
        <taxon>Pontiellaceae</taxon>
        <taxon>Pontiella</taxon>
    </lineage>
</organism>
<evidence type="ECO:0000313" key="2">
    <source>
        <dbReference type="Proteomes" id="UP000366872"/>
    </source>
</evidence>